<organism evidence="2 3">
    <name type="scientific">Fusarium piperis</name>
    <dbReference type="NCBI Taxonomy" id="1435070"/>
    <lineage>
        <taxon>Eukaryota</taxon>
        <taxon>Fungi</taxon>
        <taxon>Dikarya</taxon>
        <taxon>Ascomycota</taxon>
        <taxon>Pezizomycotina</taxon>
        <taxon>Sordariomycetes</taxon>
        <taxon>Hypocreomycetidae</taxon>
        <taxon>Hypocreales</taxon>
        <taxon>Nectriaceae</taxon>
        <taxon>Fusarium</taxon>
        <taxon>Fusarium solani species complex</taxon>
    </lineage>
</organism>
<feature type="region of interest" description="Disordered" evidence="1">
    <location>
        <begin position="1"/>
        <end position="21"/>
    </location>
</feature>
<dbReference type="Proteomes" id="UP001140502">
    <property type="component" value="Unassembled WGS sequence"/>
</dbReference>
<protein>
    <submittedName>
        <fullName evidence="2">Uncharacterized protein</fullName>
    </submittedName>
</protein>
<proteinExistence type="predicted"/>
<name>A0A9W8TBE9_9HYPO</name>
<evidence type="ECO:0000313" key="2">
    <source>
        <dbReference type="EMBL" id="KAJ4307392.1"/>
    </source>
</evidence>
<dbReference type="AlphaFoldDB" id="A0A9W8TBE9"/>
<evidence type="ECO:0000256" key="1">
    <source>
        <dbReference type="SAM" id="MobiDB-lite"/>
    </source>
</evidence>
<reference evidence="2" key="1">
    <citation type="submission" date="2022-10" db="EMBL/GenBank/DDBJ databases">
        <title>Tapping the CABI collections for fungal endophytes: first genome assemblies for Collariella, Neodidymelliopsis, Ascochyta clinopodiicola, Didymella pomorum, Didymosphaeria variabile, Neocosmospora piperis and Neocucurbitaria cava.</title>
        <authorList>
            <person name="Hill R."/>
        </authorList>
    </citation>
    <scope>NUCLEOTIDE SEQUENCE</scope>
    <source>
        <strain evidence="2">IMI 366586</strain>
    </source>
</reference>
<evidence type="ECO:0000313" key="3">
    <source>
        <dbReference type="Proteomes" id="UP001140502"/>
    </source>
</evidence>
<accession>A0A9W8TBE9</accession>
<dbReference type="EMBL" id="JAPEUR010000825">
    <property type="protein sequence ID" value="KAJ4307392.1"/>
    <property type="molecule type" value="Genomic_DNA"/>
</dbReference>
<keyword evidence="3" id="KW-1185">Reference proteome</keyword>
<gene>
    <name evidence="2" type="ORF">N0V84_012770</name>
</gene>
<sequence length="71" mass="8433">MDIMDMEEVPKMSKLPGKNPPKKSFIMDRAFEYETKKKFNNIVKDVREQFKYAEKAYNANFPAEKVHIAEF</sequence>
<comment type="caution">
    <text evidence="2">The sequence shown here is derived from an EMBL/GenBank/DDBJ whole genome shotgun (WGS) entry which is preliminary data.</text>
</comment>